<protein>
    <submittedName>
        <fullName evidence="3">Uu.00g025700.m01.CDS01</fullName>
    </submittedName>
</protein>
<comment type="caution">
    <text evidence="3">The sequence shown here is derived from an EMBL/GenBank/DDBJ whole genome shotgun (WGS) entry which is preliminary data.</text>
</comment>
<dbReference type="EMBL" id="CAUWAG010000003">
    <property type="protein sequence ID" value="CAJ2499717.1"/>
    <property type="molecule type" value="Genomic_DNA"/>
</dbReference>
<feature type="signal peptide" evidence="2">
    <location>
        <begin position="1"/>
        <end position="20"/>
    </location>
</feature>
<accession>A0AAI8V7X0</accession>
<feature type="chain" id="PRO_5042466892" evidence="2">
    <location>
        <begin position="21"/>
        <end position="382"/>
    </location>
</feature>
<gene>
    <name evidence="3" type="ORF">KHLLAP_LOCUS185</name>
</gene>
<evidence type="ECO:0000313" key="3">
    <source>
        <dbReference type="EMBL" id="CAJ2499717.1"/>
    </source>
</evidence>
<dbReference type="GO" id="GO:0005783">
    <property type="term" value="C:endoplasmic reticulum"/>
    <property type="evidence" value="ECO:0007669"/>
    <property type="project" value="TreeGrafter"/>
</dbReference>
<organism evidence="3 4">
    <name type="scientific">Anthostomella pinea</name>
    <dbReference type="NCBI Taxonomy" id="933095"/>
    <lineage>
        <taxon>Eukaryota</taxon>
        <taxon>Fungi</taxon>
        <taxon>Dikarya</taxon>
        <taxon>Ascomycota</taxon>
        <taxon>Pezizomycotina</taxon>
        <taxon>Sordariomycetes</taxon>
        <taxon>Xylariomycetidae</taxon>
        <taxon>Xylariales</taxon>
        <taxon>Xylariaceae</taxon>
        <taxon>Anthostomella</taxon>
    </lineage>
</organism>
<dbReference type="PANTHER" id="PTHR38643:SF1">
    <property type="entry name" value="PURINE NUCLEOSIDE PERMEASE C285.05-RELATED"/>
    <property type="match status" value="1"/>
</dbReference>
<dbReference type="AlphaFoldDB" id="A0AAI8V7X0"/>
<keyword evidence="2" id="KW-0732">Signal</keyword>
<dbReference type="GO" id="GO:0055085">
    <property type="term" value="P:transmembrane transport"/>
    <property type="evidence" value="ECO:0007669"/>
    <property type="project" value="InterPro"/>
</dbReference>
<proteinExistence type="predicted"/>
<dbReference type="Proteomes" id="UP001295740">
    <property type="component" value="Unassembled WGS sequence"/>
</dbReference>
<evidence type="ECO:0000313" key="4">
    <source>
        <dbReference type="Proteomes" id="UP001295740"/>
    </source>
</evidence>
<dbReference type="Pfam" id="PF06516">
    <property type="entry name" value="NUP"/>
    <property type="match status" value="2"/>
</dbReference>
<dbReference type="InterPro" id="IPR009486">
    <property type="entry name" value="Pur_nuclsid_perm"/>
</dbReference>
<keyword evidence="4" id="KW-1185">Reference proteome</keyword>
<evidence type="ECO:0000256" key="1">
    <source>
        <dbReference type="SAM" id="MobiDB-lite"/>
    </source>
</evidence>
<evidence type="ECO:0000256" key="2">
    <source>
        <dbReference type="SAM" id="SignalP"/>
    </source>
</evidence>
<dbReference type="PANTHER" id="PTHR38643">
    <property type="entry name" value="PURINE NUCLEOSIDE PERMEASE C285.05-RELATED"/>
    <property type="match status" value="1"/>
</dbReference>
<reference evidence="3" key="1">
    <citation type="submission" date="2023-10" db="EMBL/GenBank/DDBJ databases">
        <authorList>
            <person name="Hackl T."/>
        </authorList>
    </citation>
    <scope>NUCLEOTIDE SEQUENCE</scope>
</reference>
<feature type="region of interest" description="Disordered" evidence="1">
    <location>
        <begin position="204"/>
        <end position="228"/>
    </location>
</feature>
<sequence length="382" mass="41012">MFRTFFHSLALLAAAHLSFAMPKDSSKAANASGVANQTTYQNKSGKITLGVMLVYMFYQEAAVWQEKLPGTGLGDLFAHNISIPGLSPLFPQIHCTFSGEICQLTTGESEINAAATTMALMVSNKFDLTQTYFLLGGIAGVNPKLGSLGSVAIARFAVQVALQSGIDPRELPDGYDTGYIPYDVNHTDEYPVNLYGTEVMEVSSTVPPDRHTRPPRRGRRSSAATRPRVMHTTPTDITYCMTAQEDNAVLQVLMRAAGWGLVDYSRKIVTRSGSNFDRPPPNVTAFDHLLGTSSGEFPIAIENMFLVGVEIVKGILIDWGHAFEKGTRPENYVGDIFGSLGGEPDFGPGSTFGGAGAYADANEHGDVAMKLFAARPTTGGGK</sequence>
<name>A0AAI8V7X0_9PEZI</name>